<accession>A0A0V7ZKC5</accession>
<dbReference type="RefSeq" id="WP_027844750.1">
    <property type="nucleotide sequence ID" value="NZ_LMTZ01000091.1"/>
</dbReference>
<evidence type="ECO:0000313" key="2">
    <source>
        <dbReference type="EMBL" id="KST67015.1"/>
    </source>
</evidence>
<comment type="caution">
    <text evidence="1">The sequence shown here is derived from an EMBL/GenBank/DDBJ whole genome shotgun (WGS) entry which is preliminary data.</text>
</comment>
<dbReference type="AlphaFoldDB" id="A0A0V7ZKC5"/>
<proteinExistence type="predicted"/>
<reference evidence="1 3" key="1">
    <citation type="journal article" date="2015" name="Genome Announc.">
        <title>Draft Genome of the Euendolithic (true boring) Cyanobacterium Mastigocoleus testarum strain BC008.</title>
        <authorList>
            <person name="Guida B.S."/>
            <person name="Garcia-Pichel F."/>
        </authorList>
    </citation>
    <scope>NUCLEOTIDE SEQUENCE [LARGE SCALE GENOMIC DNA]</scope>
    <source>
        <strain evidence="1 3">BC008</strain>
    </source>
</reference>
<dbReference type="EMBL" id="LMTZ01000116">
    <property type="protein sequence ID" value="KST64904.1"/>
    <property type="molecule type" value="Genomic_DNA"/>
</dbReference>
<organism evidence="1 3">
    <name type="scientific">Mastigocoleus testarum BC008</name>
    <dbReference type="NCBI Taxonomy" id="371196"/>
    <lineage>
        <taxon>Bacteria</taxon>
        <taxon>Bacillati</taxon>
        <taxon>Cyanobacteriota</taxon>
        <taxon>Cyanophyceae</taxon>
        <taxon>Nostocales</taxon>
        <taxon>Hapalosiphonaceae</taxon>
        <taxon>Mastigocoleus</taxon>
    </lineage>
</organism>
<dbReference type="Proteomes" id="UP000053372">
    <property type="component" value="Unassembled WGS sequence"/>
</dbReference>
<protein>
    <submittedName>
        <fullName evidence="1">Uncharacterized protein</fullName>
    </submittedName>
</protein>
<evidence type="ECO:0000313" key="3">
    <source>
        <dbReference type="Proteomes" id="UP000053372"/>
    </source>
</evidence>
<gene>
    <name evidence="1" type="ORF">BC008_19025</name>
    <name evidence="2" type="ORF">BC008_27885</name>
</gene>
<dbReference type="EMBL" id="LMTZ01000091">
    <property type="protein sequence ID" value="KST67015.1"/>
    <property type="molecule type" value="Genomic_DNA"/>
</dbReference>
<sequence length="59" mass="6925">MNNNIQWKNSVNDIQWDSLMVEEFHAKEQTAAVNDGNLNLQLWRILFLLTLGLCVFNNF</sequence>
<name>A0A0V7ZKC5_9CYAN</name>
<evidence type="ECO:0000313" key="1">
    <source>
        <dbReference type="EMBL" id="KST64904.1"/>
    </source>
</evidence>
<keyword evidence="3" id="KW-1185">Reference proteome</keyword>